<evidence type="ECO:0008006" key="3">
    <source>
        <dbReference type="Google" id="ProtNLM"/>
    </source>
</evidence>
<evidence type="ECO:0000313" key="2">
    <source>
        <dbReference type="Proteomes" id="UP000540191"/>
    </source>
</evidence>
<dbReference type="AlphaFoldDB" id="A0A7W7GNJ2"/>
<accession>A0A7W7GNJ2</accession>
<organism evidence="1 2">
    <name type="scientific">Micrococcus cohnii</name>
    <dbReference type="NCBI Taxonomy" id="993416"/>
    <lineage>
        <taxon>Bacteria</taxon>
        <taxon>Bacillati</taxon>
        <taxon>Actinomycetota</taxon>
        <taxon>Actinomycetes</taxon>
        <taxon>Micrococcales</taxon>
        <taxon>Micrococcaceae</taxon>
        <taxon>Micrococcus</taxon>
    </lineage>
</organism>
<protein>
    <recommendedName>
        <fullName evidence="3">DNA-binding protein</fullName>
    </recommendedName>
</protein>
<evidence type="ECO:0000313" key="1">
    <source>
        <dbReference type="EMBL" id="MBB4735382.1"/>
    </source>
</evidence>
<proteinExistence type="predicted"/>
<keyword evidence="2" id="KW-1185">Reference proteome</keyword>
<comment type="caution">
    <text evidence="1">The sequence shown here is derived from an EMBL/GenBank/DDBJ whole genome shotgun (WGS) entry which is preliminary data.</text>
</comment>
<name>A0A7W7GNJ2_9MICC</name>
<dbReference type="RefSeq" id="WP_158496016.1">
    <property type="nucleotide sequence ID" value="NZ_JACHNA010000001.1"/>
</dbReference>
<sequence length="97" mass="10549">MSPTVSAESVHRGVVTEVTVPGADAPVVFTAELAPGPPRPDQRRPEKTIRLLWHGRRRVPRIMPGQWLTVTGAVTVSEGVPTIFNPAYELIEAPSSR</sequence>
<dbReference type="Proteomes" id="UP000540191">
    <property type="component" value="Unassembled WGS sequence"/>
</dbReference>
<dbReference type="EMBL" id="JACHNA010000001">
    <property type="protein sequence ID" value="MBB4735382.1"/>
    <property type="molecule type" value="Genomic_DNA"/>
</dbReference>
<gene>
    <name evidence="1" type="ORF">HDA30_000890</name>
</gene>
<reference evidence="1 2" key="1">
    <citation type="submission" date="2020-08" db="EMBL/GenBank/DDBJ databases">
        <title>Sequencing the genomes of 1000 actinobacteria strains.</title>
        <authorList>
            <person name="Klenk H.-P."/>
        </authorList>
    </citation>
    <scope>NUCLEOTIDE SEQUENCE [LARGE SCALE GENOMIC DNA]</scope>
    <source>
        <strain evidence="1 2">DSM 23974</strain>
    </source>
</reference>